<evidence type="ECO:0000256" key="3">
    <source>
        <dbReference type="ARBA" id="ARBA00022840"/>
    </source>
</evidence>
<dbReference type="SUPFAM" id="SSF52540">
    <property type="entry name" value="P-loop containing nucleoside triphosphate hydrolases"/>
    <property type="match status" value="1"/>
</dbReference>
<feature type="domain" description="SMC hinge" evidence="7">
    <location>
        <begin position="526"/>
        <end position="643"/>
    </location>
</feature>
<dbReference type="PIRSF" id="PIRSF005719">
    <property type="entry name" value="SMC"/>
    <property type="match status" value="1"/>
</dbReference>
<dbReference type="OrthoDB" id="9808768at2"/>
<comment type="function">
    <text evidence="6">Required for chromosome condensation and partitioning.</text>
</comment>
<dbReference type="GO" id="GO:0003677">
    <property type="term" value="F:DNA binding"/>
    <property type="evidence" value="ECO:0007669"/>
    <property type="project" value="UniProtKB-UniRule"/>
</dbReference>
<dbReference type="NCBIfam" id="TIGR02168">
    <property type="entry name" value="SMC_prok_B"/>
    <property type="match status" value="1"/>
</dbReference>
<dbReference type="GO" id="GO:0030261">
    <property type="term" value="P:chromosome condensation"/>
    <property type="evidence" value="ECO:0007669"/>
    <property type="project" value="InterPro"/>
</dbReference>
<accession>A0A1L5F6Y5</accession>
<dbReference type="SMART" id="SM00968">
    <property type="entry name" value="SMC_hinge"/>
    <property type="match status" value="1"/>
</dbReference>
<evidence type="ECO:0000259" key="7">
    <source>
        <dbReference type="SMART" id="SM00968"/>
    </source>
</evidence>
<feature type="coiled-coil region" evidence="6">
    <location>
        <begin position="682"/>
        <end position="712"/>
    </location>
</feature>
<evidence type="ECO:0000256" key="4">
    <source>
        <dbReference type="ARBA" id="ARBA00023054"/>
    </source>
</evidence>
<dbReference type="GO" id="GO:0007062">
    <property type="term" value="P:sister chromatid cohesion"/>
    <property type="evidence" value="ECO:0007669"/>
    <property type="project" value="InterPro"/>
</dbReference>
<dbReference type="GO" id="GO:0005524">
    <property type="term" value="F:ATP binding"/>
    <property type="evidence" value="ECO:0007669"/>
    <property type="project" value="UniProtKB-UniRule"/>
</dbReference>
<evidence type="ECO:0000256" key="6">
    <source>
        <dbReference type="HAMAP-Rule" id="MF_01894"/>
    </source>
</evidence>
<evidence type="ECO:0000256" key="2">
    <source>
        <dbReference type="ARBA" id="ARBA00022741"/>
    </source>
</evidence>
<feature type="coiled-coil region" evidence="6">
    <location>
        <begin position="874"/>
        <end position="943"/>
    </location>
</feature>
<feature type="coiled-coil region" evidence="6">
    <location>
        <begin position="1000"/>
        <end position="1034"/>
    </location>
</feature>
<feature type="coiled-coil region" evidence="6">
    <location>
        <begin position="437"/>
        <end position="523"/>
    </location>
</feature>
<dbReference type="FunFam" id="3.40.50.300:FF:000984">
    <property type="entry name" value="Chromosome partition protein Smc"/>
    <property type="match status" value="1"/>
</dbReference>
<dbReference type="RefSeq" id="WP_073538416.1">
    <property type="nucleotide sequence ID" value="NZ_CP018335.1"/>
</dbReference>
<dbReference type="Gene3D" id="1.20.1060.20">
    <property type="match status" value="1"/>
</dbReference>
<comment type="subcellular location">
    <subcellularLocation>
        <location evidence="6">Cytoplasm</location>
    </subcellularLocation>
</comment>
<dbReference type="Gene3D" id="3.40.50.300">
    <property type="entry name" value="P-loop containing nucleotide triphosphate hydrolases"/>
    <property type="match status" value="2"/>
</dbReference>
<feature type="coiled-coil region" evidence="6">
    <location>
        <begin position="174"/>
        <end position="201"/>
    </location>
</feature>
<dbReference type="InterPro" id="IPR024704">
    <property type="entry name" value="SMC"/>
</dbReference>
<evidence type="ECO:0000256" key="5">
    <source>
        <dbReference type="ARBA" id="ARBA00023125"/>
    </source>
</evidence>
<dbReference type="PANTHER" id="PTHR43977">
    <property type="entry name" value="STRUCTURAL MAINTENANCE OF CHROMOSOMES PROTEIN 3"/>
    <property type="match status" value="1"/>
</dbReference>
<comment type="domain">
    <text evidence="6">Contains large globular domains required for ATP hydrolysis at each terminus and a third globular domain forming a flexible hinge near the middle of the molecule. These domains are separated by coiled-coil structures.</text>
</comment>
<dbReference type="CDD" id="cd03278">
    <property type="entry name" value="ABC_SMC_barmotin"/>
    <property type="match status" value="1"/>
</dbReference>
<dbReference type="GO" id="GO:0005694">
    <property type="term" value="C:chromosome"/>
    <property type="evidence" value="ECO:0007669"/>
    <property type="project" value="InterPro"/>
</dbReference>
<dbReference type="Proteomes" id="UP000184604">
    <property type="component" value="Chromosome"/>
</dbReference>
<comment type="subunit">
    <text evidence="6">Homodimer.</text>
</comment>
<name>A0A1L5F6Y5_CLOKL</name>
<keyword evidence="3 6" id="KW-0067">ATP-binding</keyword>
<protein>
    <recommendedName>
        <fullName evidence="6">Chromosome partition protein Smc</fullName>
    </recommendedName>
</protein>
<gene>
    <name evidence="6" type="primary">smc</name>
    <name evidence="8" type="ORF">BS101_08375</name>
</gene>
<keyword evidence="5 6" id="KW-0238">DNA-binding</keyword>
<dbReference type="GO" id="GO:0006260">
    <property type="term" value="P:DNA replication"/>
    <property type="evidence" value="ECO:0007669"/>
    <property type="project" value="UniProtKB-UniRule"/>
</dbReference>
<dbReference type="AlphaFoldDB" id="A0A1L5F6Y5"/>
<dbReference type="SUPFAM" id="SSF75553">
    <property type="entry name" value="Smc hinge domain"/>
    <property type="match status" value="1"/>
</dbReference>
<organism evidence="8 9">
    <name type="scientific">Clostridium kluyveri</name>
    <dbReference type="NCBI Taxonomy" id="1534"/>
    <lineage>
        <taxon>Bacteria</taxon>
        <taxon>Bacillati</taxon>
        <taxon>Bacillota</taxon>
        <taxon>Clostridia</taxon>
        <taxon>Eubacteriales</taxon>
        <taxon>Clostridiaceae</taxon>
        <taxon>Clostridium</taxon>
    </lineage>
</organism>
<dbReference type="HAMAP" id="MF_01894">
    <property type="entry name" value="Smc_prok"/>
    <property type="match status" value="1"/>
</dbReference>
<dbReference type="Pfam" id="PF06470">
    <property type="entry name" value="SMC_hinge"/>
    <property type="match status" value="1"/>
</dbReference>
<dbReference type="InterPro" id="IPR010935">
    <property type="entry name" value="SMC_hinge"/>
</dbReference>
<dbReference type="Gene3D" id="3.30.70.1620">
    <property type="match status" value="1"/>
</dbReference>
<dbReference type="GO" id="GO:0005737">
    <property type="term" value="C:cytoplasm"/>
    <property type="evidence" value="ECO:0007669"/>
    <property type="project" value="UniProtKB-SubCell"/>
</dbReference>
<dbReference type="Pfam" id="PF02463">
    <property type="entry name" value="SMC_N"/>
    <property type="match status" value="2"/>
</dbReference>
<dbReference type="InterPro" id="IPR027417">
    <property type="entry name" value="P-loop_NTPase"/>
</dbReference>
<reference evidence="8 9" key="1">
    <citation type="submission" date="2016-12" db="EMBL/GenBank/DDBJ databases">
        <title>Complete genome sequence of Clostridium kluyveri JZZ isolated from the pit mud of a Chinese flavor liquor-making factory.</title>
        <authorList>
            <person name="Wang Y."/>
        </authorList>
    </citation>
    <scope>NUCLEOTIDE SEQUENCE [LARGE SCALE GENOMIC DNA]</scope>
    <source>
        <strain evidence="8 9">JZZ</strain>
    </source>
</reference>
<comment type="similarity">
    <text evidence="6">Belongs to the SMC family.</text>
</comment>
<evidence type="ECO:0000256" key="1">
    <source>
        <dbReference type="ARBA" id="ARBA00022490"/>
    </source>
</evidence>
<evidence type="ECO:0000313" key="9">
    <source>
        <dbReference type="Proteomes" id="UP000184604"/>
    </source>
</evidence>
<evidence type="ECO:0000313" key="8">
    <source>
        <dbReference type="EMBL" id="APM38765.1"/>
    </source>
</evidence>
<keyword evidence="1 6" id="KW-0963">Cytoplasm</keyword>
<dbReference type="InterPro" id="IPR011890">
    <property type="entry name" value="SMC_prok"/>
</dbReference>
<dbReference type="GO" id="GO:0007059">
    <property type="term" value="P:chromosome segregation"/>
    <property type="evidence" value="ECO:0007669"/>
    <property type="project" value="UniProtKB-UniRule"/>
</dbReference>
<feature type="binding site" evidence="6">
    <location>
        <begin position="32"/>
        <end position="39"/>
    </location>
    <ligand>
        <name>ATP</name>
        <dbReference type="ChEBI" id="CHEBI:30616"/>
    </ligand>
</feature>
<dbReference type="InterPro" id="IPR036277">
    <property type="entry name" value="SMC_hinge_sf"/>
</dbReference>
<feature type="coiled-coil region" evidence="6">
    <location>
        <begin position="759"/>
        <end position="831"/>
    </location>
</feature>
<keyword evidence="2 6" id="KW-0547">Nucleotide-binding</keyword>
<keyword evidence="4 6" id="KW-0175">Coiled coil</keyword>
<sequence>MFLKTIEIKGFKSFADKTELLFTGGITSIVGPNGSGKSNISDAVRWVLGEQSVKTLRGGKMEDVIFAGTQFRKPLGLCQVSLTLDNEDKKLSLEYSNITVLRRLYRSGESEYYINNVQCRLRDIHELFMDTGIGREGYSIIGQGRIDALLSGKQEDRRLLLEEAAGIVKFRWRRSEAEKKLENTEVNLIRIEDILQTYEERLKPLELENKKADEFLRLSDELKDKEKAVLIYSLKKIQHKIDELESSIERITSSNRESHLELTKLKEDINGYNIRMENIVDESTRREKDYYDKRELINQGENKIKLLKQKIEDLEGNIKRNHLELKQIENDKIKKSEGITLQNQNLLELKNREKEVNISILDYENNIKKIEKDIYGRENICKKLKEDKIQYFSNISKLRSHIISIKKDGENIVEKIDKLKSSYESYSEAIIINSEKKNKLLGEISNIKKNISVYQNKIDENNSGILELTNILNLKENSLQKLNALHNTLEANYKMLVNFHKHYEGYNRTVKALMENIKNHKLDVPAQSCFLVGEIISLQKKFETCIEISLGNSISSVITKNEIIAKTIIKYLKDNKMGRATFLPISIIKGRKISNLHKFEDIKGFIGIASELVSYSKEFKDVLDYILGRTIICENIDNAFEIAKLAEYSFKIVTLSGDVVNSGGAITGGSLQKRSSNIIGRKREIEETLVKIENTKETLQVLNEDIRKVKSDKEKLHYQNEDFKEKIYSENIELTKLHQQNDTIEGETEKLIESRETANREIKMLYKNKETNLNELQEEEEKLKEYSKEEVKNDDYILKMEEELKEARKHITDLKESLTSLKVERAQISENILSGERELSRLHQEIKSMDVKNRSIVEEIKLSEEIIHKNKLNMYSNEKEVKDLKQYMEKLQENIEESHVKTIELKQKINDSNEKVDNLTLIINKKETSLHKIQLELTKLNSQKDNIYSRLKEDMNITCDGDIEYDVQIENLEEYKGKIVHLKSSISKLGVVNLGAIEEYKNLQEKIIFLSSQKEDLIKSKQELKKVIDAMTEKMKGVFKENFVKLKKNFNDTFRELFKGGSADLVLTKGDELTGNIDITVQPPGKKLQNINLMSGGEKGLSAIALLFAMLKIKPTPFCILDEIEASLDDANVLRYAEFLRKFSRDTQFIVITHRKGTMEVSDVLYGVTMEEKGVSKIISLKL</sequence>
<dbReference type="GO" id="GO:0016887">
    <property type="term" value="F:ATP hydrolysis activity"/>
    <property type="evidence" value="ECO:0007669"/>
    <property type="project" value="InterPro"/>
</dbReference>
<dbReference type="InterPro" id="IPR003395">
    <property type="entry name" value="RecF/RecN/SMC_N"/>
</dbReference>
<feature type="coiled-coil region" evidence="6">
    <location>
        <begin position="234"/>
        <end position="331"/>
    </location>
</feature>
<dbReference type="EMBL" id="CP018335">
    <property type="protein sequence ID" value="APM38765.1"/>
    <property type="molecule type" value="Genomic_DNA"/>
</dbReference>
<proteinExistence type="inferred from homology"/>